<dbReference type="EMBL" id="CP011058">
    <property type="protein sequence ID" value="AJY75204.1"/>
    <property type="molecule type" value="Genomic_DNA"/>
</dbReference>
<evidence type="ECO:0000313" key="1">
    <source>
        <dbReference type="EMBL" id="AJY75204.1"/>
    </source>
</evidence>
<dbReference type="RefSeq" id="WP_045670637.1">
    <property type="nucleotide sequence ID" value="NZ_CP011058.1"/>
</dbReference>
<keyword evidence="2" id="KW-1185">Reference proteome</keyword>
<dbReference type="OrthoDB" id="2638183at2"/>
<evidence type="ECO:0000313" key="2">
    <source>
        <dbReference type="Proteomes" id="UP000032633"/>
    </source>
</evidence>
<protein>
    <submittedName>
        <fullName evidence="1">Uncharacterized protein</fullName>
    </submittedName>
</protein>
<proteinExistence type="predicted"/>
<reference evidence="1 2" key="1">
    <citation type="journal article" date="2015" name="J. Biotechnol.">
        <title>Complete genome sequence of Paenibacillus beijingensis 7188(T) (=DSM 24997(T)), a novel rhizobacterium from jujube garden soil.</title>
        <authorList>
            <person name="Kwak Y."/>
            <person name="Shin J.H."/>
        </authorList>
    </citation>
    <scope>NUCLEOTIDE SEQUENCE [LARGE SCALE GENOMIC DNA]</scope>
    <source>
        <strain evidence="1 2">DSM 24997</strain>
    </source>
</reference>
<dbReference type="AlphaFoldDB" id="A0A0D5NIL2"/>
<sequence>MAHIRRLLTDADFQEAMDLRLAVRVFQGDHMIESGSPMIRFDETTVVLQTSVSDISYHSRGECEFFELRKK</sequence>
<organism evidence="1 2">
    <name type="scientific">Paenibacillus beijingensis</name>
    <dbReference type="NCBI Taxonomy" id="1126833"/>
    <lineage>
        <taxon>Bacteria</taxon>
        <taxon>Bacillati</taxon>
        <taxon>Bacillota</taxon>
        <taxon>Bacilli</taxon>
        <taxon>Bacillales</taxon>
        <taxon>Paenibacillaceae</taxon>
        <taxon>Paenibacillus</taxon>
    </lineage>
</organism>
<reference evidence="2" key="2">
    <citation type="submission" date="2015-03" db="EMBL/GenBank/DDBJ databases">
        <title>Genome sequence of Paenibacillus beijingensis strain DSM 24997T.</title>
        <authorList>
            <person name="Kwak Y."/>
            <person name="Shin J.-H."/>
        </authorList>
    </citation>
    <scope>NUCLEOTIDE SEQUENCE [LARGE SCALE GENOMIC DNA]</scope>
    <source>
        <strain evidence="2">DSM 24997</strain>
    </source>
</reference>
<name>A0A0D5NIL2_9BACL</name>
<dbReference type="PATRIC" id="fig|1126833.4.peg.2681"/>
<accession>A0A0D5NIL2</accession>
<dbReference type="HOGENOM" id="CLU_2771943_0_0_9"/>
<dbReference type="Proteomes" id="UP000032633">
    <property type="component" value="Chromosome"/>
</dbReference>
<gene>
    <name evidence="1" type="ORF">VN24_12230</name>
</gene>
<dbReference type="STRING" id="1126833.VN24_12230"/>
<dbReference type="KEGG" id="pbj:VN24_12230"/>